<protein>
    <submittedName>
        <fullName evidence="2">AAA family ATPase</fullName>
    </submittedName>
</protein>
<dbReference type="PANTHER" id="PTHR30595">
    <property type="entry name" value="GLPR-RELATED TRANSCRIPTIONAL REPRESSOR"/>
    <property type="match status" value="1"/>
</dbReference>
<dbReference type="CDD" id="cd00090">
    <property type="entry name" value="HTH_ARSR"/>
    <property type="match status" value="1"/>
</dbReference>
<dbReference type="AlphaFoldDB" id="A0A540R823"/>
<evidence type="ECO:0000313" key="3">
    <source>
        <dbReference type="Proteomes" id="UP000318080"/>
    </source>
</evidence>
<dbReference type="Gene3D" id="3.30.565.60">
    <property type="match status" value="1"/>
</dbReference>
<dbReference type="InterPro" id="IPR038475">
    <property type="entry name" value="RecG_C_sf"/>
</dbReference>
<dbReference type="SUPFAM" id="SSF46785">
    <property type="entry name" value="Winged helix' DNA-binding domain"/>
    <property type="match status" value="1"/>
</dbReference>
<feature type="domain" description="Schlafen AlbA-2" evidence="1">
    <location>
        <begin position="17"/>
        <end position="148"/>
    </location>
</feature>
<dbReference type="InterPro" id="IPR036390">
    <property type="entry name" value="WH_DNA-bd_sf"/>
</dbReference>
<reference evidence="2 3" key="1">
    <citation type="submission" date="2019-06" db="EMBL/GenBank/DDBJ databases">
        <title>Draft genome of C. phoceense Strain 272.</title>
        <authorList>
            <person name="Pacheco L.G.C."/>
            <person name="Barberis C.M."/>
            <person name="Almuzara M.N."/>
            <person name="Traglia G.M."/>
            <person name="Santos C.S."/>
            <person name="Rocha D.J.P.G."/>
            <person name="Aguiar E.R.G.R."/>
            <person name="Vay C.A."/>
        </authorList>
    </citation>
    <scope>NUCLEOTIDE SEQUENCE [LARGE SCALE GENOMIC DNA]</scope>
    <source>
        <strain evidence="2 3">272</strain>
    </source>
</reference>
<dbReference type="InterPro" id="IPR011991">
    <property type="entry name" value="ArsR-like_HTH"/>
</dbReference>
<dbReference type="Pfam" id="PF04326">
    <property type="entry name" value="SLFN_AlbA_2"/>
    <property type="match status" value="1"/>
</dbReference>
<dbReference type="Pfam" id="PF13749">
    <property type="entry name" value="HATPase_c_4"/>
    <property type="match status" value="1"/>
</dbReference>
<dbReference type="InterPro" id="IPR007421">
    <property type="entry name" value="Schlafen_AlbA_2_dom"/>
</dbReference>
<dbReference type="Gene3D" id="3.30.950.30">
    <property type="entry name" value="Schlafen, AAA domain"/>
    <property type="match status" value="1"/>
</dbReference>
<dbReference type="PANTHER" id="PTHR30595:SF6">
    <property type="entry name" value="SCHLAFEN ALBA-2 DOMAIN-CONTAINING PROTEIN"/>
    <property type="match status" value="1"/>
</dbReference>
<gene>
    <name evidence="2" type="ORF">EJK80_04980</name>
</gene>
<evidence type="ECO:0000259" key="1">
    <source>
        <dbReference type="Pfam" id="PF04326"/>
    </source>
</evidence>
<evidence type="ECO:0000313" key="2">
    <source>
        <dbReference type="EMBL" id="TQE43889.1"/>
    </source>
</evidence>
<dbReference type="GeneID" id="79852123"/>
<sequence>MDFEAVVDVLEHHDSDNQRIEVKRTASSLGKSVWDSISAFANTDGGVVVLGVNETPEGFAPAEDFSPQKIRDELLSGLNEKSSAGTKVTPVPEYQISTETWRDHPVIMVGIEPMRFHPQHQRNMPCYVTAKGLKNGTFKRVGDADKRMSAYEIYQWQSRFIPDDSDAAIVNGAALEDLDLEAAAAMVETLRVHNSRVVEGAEDLTDVLARLNVLSSGVPTLAGVLTFGHYPQQFFPQLFIDVTSHPGVAKGASDDGTRFRSREMCDGPIPLAIQSAVDAVMKEMRVRYVERDAQVDREPEIPEMVVRESITNAVMHRDYSPIVQGRQIAVDIFADRVEIRNPGGLWGDRTVDNIRDNSSMSRNRRLSALLSRTPAARGSGTVSENQGSGVPRMFQAMTKSGLPGPEFIDRGGEFVVVLSRFGLMDDAIARWVDSVAPHAERALQVALVFARDLGAVTPHMLREHLGLDSDDARACLERGVRDGVLDAATDERFVLSTSSLGLDSEQEKILALLADKGTLSSHEVAEGIGLSLSRVRPRLSGLVDVGLIEATAPLTSRNRKYHLA</sequence>
<dbReference type="RefSeq" id="WP_066512494.1">
    <property type="nucleotide sequence ID" value="NZ_JADPQA010000007.1"/>
</dbReference>
<organism evidence="2 3">
    <name type="scientific">Corynebacterium phoceense</name>
    <dbReference type="NCBI Taxonomy" id="1686286"/>
    <lineage>
        <taxon>Bacteria</taxon>
        <taxon>Bacillati</taxon>
        <taxon>Actinomycetota</taxon>
        <taxon>Actinomycetes</taxon>
        <taxon>Mycobacteriales</taxon>
        <taxon>Corynebacteriaceae</taxon>
        <taxon>Corynebacterium</taxon>
    </lineage>
</organism>
<keyword evidence="3" id="KW-1185">Reference proteome</keyword>
<proteinExistence type="predicted"/>
<dbReference type="Gene3D" id="1.10.10.10">
    <property type="entry name" value="Winged helix-like DNA-binding domain superfamily/Winged helix DNA-binding domain"/>
    <property type="match status" value="1"/>
</dbReference>
<name>A0A540R823_9CORY</name>
<dbReference type="Proteomes" id="UP000318080">
    <property type="component" value="Unassembled WGS sequence"/>
</dbReference>
<dbReference type="EMBL" id="VHIR01000005">
    <property type="protein sequence ID" value="TQE43889.1"/>
    <property type="molecule type" value="Genomic_DNA"/>
</dbReference>
<dbReference type="InterPro" id="IPR019885">
    <property type="entry name" value="Tscrpt_reg_HTH_AsnC-type_CS"/>
</dbReference>
<accession>A0A540R823</accession>
<dbReference type="Pfam" id="PF13412">
    <property type="entry name" value="HTH_24"/>
    <property type="match status" value="1"/>
</dbReference>
<dbReference type="PROSITE" id="PS00519">
    <property type="entry name" value="HTH_ASNC_1"/>
    <property type="match status" value="1"/>
</dbReference>
<comment type="caution">
    <text evidence="2">The sequence shown here is derived from an EMBL/GenBank/DDBJ whole genome shotgun (WGS) entry which is preliminary data.</text>
</comment>
<dbReference type="STRING" id="1686286.GCA_900092335_00807"/>
<dbReference type="InterPro" id="IPR038461">
    <property type="entry name" value="Schlafen_AlbA_2_dom_sf"/>
</dbReference>
<dbReference type="InterPro" id="IPR036388">
    <property type="entry name" value="WH-like_DNA-bd_sf"/>
</dbReference>